<keyword evidence="1" id="KW-1133">Transmembrane helix</keyword>
<accession>A0A2H0V7J6</accession>
<evidence type="ECO:0000313" key="4">
    <source>
        <dbReference type="Proteomes" id="UP000228614"/>
    </source>
</evidence>
<organism evidence="3 4">
    <name type="scientific">Candidatus Falkowbacteria bacterium CG10_big_fil_rev_8_21_14_0_10_37_6</name>
    <dbReference type="NCBI Taxonomy" id="1974563"/>
    <lineage>
        <taxon>Bacteria</taxon>
        <taxon>Candidatus Falkowiibacteriota</taxon>
    </lineage>
</organism>
<name>A0A2H0V7J6_9BACT</name>
<dbReference type="InterPro" id="IPR043728">
    <property type="entry name" value="DUF5671"/>
</dbReference>
<dbReference type="Pfam" id="PF18920">
    <property type="entry name" value="DUF5671"/>
    <property type="match status" value="1"/>
</dbReference>
<reference evidence="4" key="1">
    <citation type="submission" date="2017-09" db="EMBL/GenBank/DDBJ databases">
        <title>Depth-based differentiation of microbial function through sediment-hosted aquifers and enrichment of novel symbionts in the deep terrestrial subsurface.</title>
        <authorList>
            <person name="Probst A.J."/>
            <person name="Ladd B."/>
            <person name="Jarett J.K."/>
            <person name="Geller-Mcgrath D.E."/>
            <person name="Sieber C.M.K."/>
            <person name="Emerson J.B."/>
            <person name="Anantharaman K."/>
            <person name="Thomas B.C."/>
            <person name="Malmstrom R."/>
            <person name="Stieglmeier M."/>
            <person name="Klingl A."/>
            <person name="Woyke T."/>
            <person name="Ryan C.M."/>
            <person name="Banfield J.F."/>
        </authorList>
    </citation>
    <scope>NUCLEOTIDE SEQUENCE [LARGE SCALE GENOMIC DNA]</scope>
</reference>
<feature type="transmembrane region" description="Helical" evidence="1">
    <location>
        <begin position="94"/>
        <end position="115"/>
    </location>
</feature>
<feature type="transmembrane region" description="Helical" evidence="1">
    <location>
        <begin position="55"/>
        <end position="74"/>
    </location>
</feature>
<proteinExistence type="predicted"/>
<comment type="caution">
    <text evidence="3">The sequence shown here is derived from an EMBL/GenBank/DDBJ whole genome shotgun (WGS) entry which is preliminary data.</text>
</comment>
<evidence type="ECO:0000256" key="1">
    <source>
        <dbReference type="SAM" id="Phobius"/>
    </source>
</evidence>
<protein>
    <recommendedName>
        <fullName evidence="2">DUF5671 domain-containing protein</fullName>
    </recommendedName>
</protein>
<evidence type="ECO:0000313" key="3">
    <source>
        <dbReference type="EMBL" id="PIR95077.1"/>
    </source>
</evidence>
<feature type="transmembrane region" description="Helical" evidence="1">
    <location>
        <begin position="127"/>
        <end position="147"/>
    </location>
</feature>
<feature type="domain" description="DUF5671" evidence="2">
    <location>
        <begin position="11"/>
        <end position="143"/>
    </location>
</feature>
<evidence type="ECO:0000259" key="2">
    <source>
        <dbReference type="Pfam" id="PF18920"/>
    </source>
</evidence>
<gene>
    <name evidence="3" type="ORF">COT95_00670</name>
</gene>
<sequence>MQQNNSAKFTFLYLLSLVSLGFFAVSSGMVLFQIINKNIVDVVENYGMRYSIEALRFALSAMIVAAPIYFTSVWQINKNLANGELNNDSGIRKWLTYLILLVTSFVMIGWTIGIVNNFLNGELTFKFILKALTVLAISGGIFSYYLYDIKREESKDKKNTVITTYFYTTIVLAVIVFISGIFFVESPSEARDRRIDNEAISRMSSITSAIQQYYDENGSLPESLDTLDREITYLSADGLNNPLTKKQFDYKTVDQKKYELCTDFLRASLDEDMQNYSYVYPPADWRHEAGYVCIEQKVIDNMDGSVMPVK</sequence>
<dbReference type="Proteomes" id="UP000228614">
    <property type="component" value="Unassembled WGS sequence"/>
</dbReference>
<feature type="transmembrane region" description="Helical" evidence="1">
    <location>
        <begin position="159"/>
        <end position="184"/>
    </location>
</feature>
<dbReference type="AlphaFoldDB" id="A0A2H0V7J6"/>
<keyword evidence="1" id="KW-0812">Transmembrane</keyword>
<dbReference type="EMBL" id="PFAN01000038">
    <property type="protein sequence ID" value="PIR95077.1"/>
    <property type="molecule type" value="Genomic_DNA"/>
</dbReference>
<feature type="transmembrane region" description="Helical" evidence="1">
    <location>
        <begin position="12"/>
        <end position="35"/>
    </location>
</feature>
<keyword evidence="1" id="KW-0472">Membrane</keyword>